<dbReference type="EMBL" id="UFQT01000147">
    <property type="protein sequence ID" value="SSX20890.1"/>
    <property type="molecule type" value="Genomic_DNA"/>
</dbReference>
<evidence type="ECO:0000256" key="2">
    <source>
        <dbReference type="PIRNR" id="PIRNR036514"/>
    </source>
</evidence>
<dbReference type="Gene3D" id="2.60.40.790">
    <property type="match status" value="1"/>
</dbReference>
<name>A0A336LSJ0_CULSO</name>
<evidence type="ECO:0000313" key="8">
    <source>
        <dbReference type="EMBL" id="SSX00510.1"/>
    </source>
</evidence>
<dbReference type="PANTHER" id="PTHR45640">
    <property type="entry name" value="HEAT SHOCK PROTEIN HSP-12.2-RELATED"/>
    <property type="match status" value="1"/>
</dbReference>
<dbReference type="EMBL" id="UFQS01000147">
    <property type="protein sequence ID" value="SSX00510.1"/>
    <property type="molecule type" value="Genomic_DNA"/>
</dbReference>
<dbReference type="PRINTS" id="PR00299">
    <property type="entry name" value="ACRYSTALLIN"/>
</dbReference>
<feature type="domain" description="SHSP" evidence="7">
    <location>
        <begin position="53"/>
        <end position="164"/>
    </location>
</feature>
<keyword evidence="1" id="KW-0346">Stress response</keyword>
<dbReference type="GO" id="GO:0042026">
    <property type="term" value="P:protein refolding"/>
    <property type="evidence" value="ECO:0007669"/>
    <property type="project" value="TreeGrafter"/>
</dbReference>
<dbReference type="GO" id="GO:0005737">
    <property type="term" value="C:cytoplasm"/>
    <property type="evidence" value="ECO:0007669"/>
    <property type="project" value="TreeGrafter"/>
</dbReference>
<protein>
    <submittedName>
        <fullName evidence="9">CSON002821 protein</fullName>
    </submittedName>
</protein>
<reference evidence="9" key="2">
    <citation type="submission" date="2018-07" db="EMBL/GenBank/DDBJ databases">
        <authorList>
            <person name="Quirk P.G."/>
            <person name="Krulwich T.A."/>
        </authorList>
    </citation>
    <scope>NUCLEOTIDE SEQUENCE</scope>
</reference>
<dbReference type="SUPFAM" id="SSF49764">
    <property type="entry name" value="HSP20-like chaperones"/>
    <property type="match status" value="1"/>
</dbReference>
<evidence type="ECO:0000313" key="9">
    <source>
        <dbReference type="EMBL" id="SSX20890.1"/>
    </source>
</evidence>
<organism evidence="9">
    <name type="scientific">Culicoides sonorensis</name>
    <name type="common">Biting midge</name>
    <dbReference type="NCBI Taxonomy" id="179676"/>
    <lineage>
        <taxon>Eukaryota</taxon>
        <taxon>Metazoa</taxon>
        <taxon>Ecdysozoa</taxon>
        <taxon>Arthropoda</taxon>
        <taxon>Hexapoda</taxon>
        <taxon>Insecta</taxon>
        <taxon>Pterygota</taxon>
        <taxon>Neoptera</taxon>
        <taxon>Endopterygota</taxon>
        <taxon>Diptera</taxon>
        <taxon>Nematocera</taxon>
        <taxon>Chironomoidea</taxon>
        <taxon>Ceratopogonidae</taxon>
        <taxon>Ceratopogoninae</taxon>
        <taxon>Culicoides</taxon>
        <taxon>Monoculicoides</taxon>
    </lineage>
</organism>
<dbReference type="GO" id="GO:0009408">
    <property type="term" value="P:response to heat"/>
    <property type="evidence" value="ECO:0007669"/>
    <property type="project" value="UniProtKB-ARBA"/>
</dbReference>
<evidence type="ECO:0000256" key="3">
    <source>
        <dbReference type="PIRSR" id="PIRSR036514-1"/>
    </source>
</evidence>
<dbReference type="InterPro" id="IPR002068">
    <property type="entry name" value="A-crystallin/Hsp20_dom"/>
</dbReference>
<feature type="binding site" evidence="3">
    <location>
        <position position="109"/>
    </location>
    <ligand>
        <name>Zn(2+)</name>
        <dbReference type="ChEBI" id="CHEBI:29105"/>
        <label>1</label>
    </ligand>
</feature>
<dbReference type="AlphaFoldDB" id="A0A336LSJ0"/>
<feature type="binding site" evidence="3">
    <location>
        <position position="102"/>
    </location>
    <ligand>
        <name>Zn(2+)</name>
        <dbReference type="ChEBI" id="CHEBI:29105"/>
        <label>1</label>
    </ligand>
</feature>
<feature type="region of interest" description="Disordered" evidence="6">
    <location>
        <begin position="161"/>
        <end position="183"/>
    </location>
</feature>
<reference evidence="8" key="1">
    <citation type="submission" date="2018-04" db="EMBL/GenBank/DDBJ databases">
        <authorList>
            <person name="Go L.Y."/>
            <person name="Mitchell J.A."/>
        </authorList>
    </citation>
    <scope>NUCLEOTIDE SEQUENCE</scope>
    <source>
        <tissue evidence="8">Whole organism</tissue>
    </source>
</reference>
<dbReference type="PROSITE" id="PS01031">
    <property type="entry name" value="SHSP"/>
    <property type="match status" value="1"/>
</dbReference>
<keyword evidence="3" id="KW-0479">Metal-binding</keyword>
<dbReference type="InterPro" id="IPR008978">
    <property type="entry name" value="HSP20-like_chaperone"/>
</dbReference>
<dbReference type="GO" id="GO:0051082">
    <property type="term" value="F:unfolded protein binding"/>
    <property type="evidence" value="ECO:0007669"/>
    <property type="project" value="TreeGrafter"/>
</dbReference>
<dbReference type="GO" id="GO:0005634">
    <property type="term" value="C:nucleus"/>
    <property type="evidence" value="ECO:0007669"/>
    <property type="project" value="TreeGrafter"/>
</dbReference>
<evidence type="ECO:0000256" key="4">
    <source>
        <dbReference type="PROSITE-ProRule" id="PRU00285"/>
    </source>
</evidence>
<proteinExistence type="inferred from homology"/>
<keyword evidence="3" id="KW-0862">Zinc</keyword>
<dbReference type="Pfam" id="PF00011">
    <property type="entry name" value="HSP20"/>
    <property type="match status" value="1"/>
</dbReference>
<evidence type="ECO:0000256" key="6">
    <source>
        <dbReference type="SAM" id="MobiDB-lite"/>
    </source>
</evidence>
<evidence type="ECO:0000256" key="5">
    <source>
        <dbReference type="RuleBase" id="RU003616"/>
    </source>
</evidence>
<evidence type="ECO:0000259" key="7">
    <source>
        <dbReference type="PROSITE" id="PS01031"/>
    </source>
</evidence>
<dbReference type="CDD" id="cd06526">
    <property type="entry name" value="metazoan_ACD"/>
    <property type="match status" value="1"/>
</dbReference>
<dbReference type="InterPro" id="IPR055269">
    <property type="entry name" value="Alpha-crystallin/HSP_16"/>
</dbReference>
<dbReference type="OMA" id="KQDEQGF"/>
<accession>A0A336LSJ0</accession>
<feature type="binding site" evidence="3">
    <location>
        <position position="104"/>
    </location>
    <ligand>
        <name>Zn(2+)</name>
        <dbReference type="ChEBI" id="CHEBI:29105"/>
        <label>1</label>
    </ligand>
</feature>
<sequence>MDTRSLLSYLLEPEPEVRVHVFDPWRYAVRSFDHHRNQHPHKHNQDTQGLFSQYLKELQKDFETIQKLDDTGFRFRVDVQHYKPEEIMVKLEGNTVIVEGKHEERSDAHGTISRQFTRKFALPQGVVDIDKLSSTFSSDGVLTIHAPKLQAVENKNRTIPIERTGPVKESIKQSEEANKEEQK</sequence>
<dbReference type="PANTHER" id="PTHR45640:SF13">
    <property type="entry name" value="HEAT SHOCK PROTEIN 22-RELATED"/>
    <property type="match status" value="1"/>
</dbReference>
<dbReference type="InterPro" id="IPR001436">
    <property type="entry name" value="Alpha-crystallin/sHSP_animal"/>
</dbReference>
<gene>
    <name evidence="9" type="primary">CSON002821</name>
</gene>
<comment type="similarity">
    <text evidence="2 4 5">Belongs to the small heat shock protein (HSP20) family.</text>
</comment>
<dbReference type="GO" id="GO:0046872">
    <property type="term" value="F:metal ion binding"/>
    <property type="evidence" value="ECO:0007669"/>
    <property type="project" value="UniProtKB-KW"/>
</dbReference>
<dbReference type="VEuPathDB" id="VectorBase:CSON002821"/>
<feature type="compositionally biased region" description="Basic and acidic residues" evidence="6">
    <location>
        <begin position="165"/>
        <end position="183"/>
    </location>
</feature>
<dbReference type="PIRSF" id="PIRSF036514">
    <property type="entry name" value="Sm_HSP_B1"/>
    <property type="match status" value="1"/>
</dbReference>
<evidence type="ECO:0000256" key="1">
    <source>
        <dbReference type="ARBA" id="ARBA00023016"/>
    </source>
</evidence>